<evidence type="ECO:0000259" key="1">
    <source>
        <dbReference type="PROSITE" id="PS50994"/>
    </source>
</evidence>
<dbReference type="AlphaFoldDB" id="A0A7J6MHH7"/>
<dbReference type="PANTHER" id="PTHR37984">
    <property type="entry name" value="PROTEIN CBG26694"/>
    <property type="match status" value="1"/>
</dbReference>
<dbReference type="InterPro" id="IPR050951">
    <property type="entry name" value="Retrovirus_Pol_polyprotein"/>
</dbReference>
<proteinExistence type="predicted"/>
<keyword evidence="3" id="KW-1185">Reference proteome</keyword>
<dbReference type="InterPro" id="IPR036397">
    <property type="entry name" value="RNaseH_sf"/>
</dbReference>
<reference evidence="2 3" key="1">
    <citation type="submission" date="2020-04" db="EMBL/GenBank/DDBJ databases">
        <title>Perkinsus chesapeaki whole genome sequence.</title>
        <authorList>
            <person name="Bogema D.R."/>
        </authorList>
    </citation>
    <scope>NUCLEOTIDE SEQUENCE [LARGE SCALE GENOMIC DNA]</scope>
    <source>
        <strain evidence="2">ATCC PRA-425</strain>
    </source>
</reference>
<dbReference type="InterPro" id="IPR012337">
    <property type="entry name" value="RNaseH-like_sf"/>
</dbReference>
<gene>
    <name evidence="2" type="ORF">FOL47_001714</name>
</gene>
<dbReference type="Proteomes" id="UP000591131">
    <property type="component" value="Unassembled WGS sequence"/>
</dbReference>
<dbReference type="PANTHER" id="PTHR37984:SF5">
    <property type="entry name" value="PROTEIN NYNRIN-LIKE"/>
    <property type="match status" value="1"/>
</dbReference>
<dbReference type="PROSITE" id="PS50994">
    <property type="entry name" value="INTEGRASE"/>
    <property type="match status" value="1"/>
</dbReference>
<name>A0A7J6MHH7_PERCH</name>
<dbReference type="GO" id="GO:0015074">
    <property type="term" value="P:DNA integration"/>
    <property type="evidence" value="ECO:0007669"/>
    <property type="project" value="InterPro"/>
</dbReference>
<dbReference type="Gene3D" id="3.30.420.10">
    <property type="entry name" value="Ribonuclease H-like superfamily/Ribonuclease H"/>
    <property type="match status" value="1"/>
</dbReference>
<organism evidence="2 3">
    <name type="scientific">Perkinsus chesapeaki</name>
    <name type="common">Clam parasite</name>
    <name type="synonym">Perkinsus andrewsi</name>
    <dbReference type="NCBI Taxonomy" id="330153"/>
    <lineage>
        <taxon>Eukaryota</taxon>
        <taxon>Sar</taxon>
        <taxon>Alveolata</taxon>
        <taxon>Perkinsozoa</taxon>
        <taxon>Perkinsea</taxon>
        <taxon>Perkinsida</taxon>
        <taxon>Perkinsidae</taxon>
        <taxon>Perkinsus</taxon>
    </lineage>
</organism>
<accession>A0A7J6MHH7</accession>
<evidence type="ECO:0000313" key="2">
    <source>
        <dbReference type="EMBL" id="KAF4671049.1"/>
    </source>
</evidence>
<dbReference type="SUPFAM" id="SSF53098">
    <property type="entry name" value="Ribonuclease H-like"/>
    <property type="match status" value="1"/>
</dbReference>
<feature type="domain" description="Integrase catalytic" evidence="1">
    <location>
        <begin position="1"/>
        <end position="143"/>
    </location>
</feature>
<evidence type="ECO:0000313" key="3">
    <source>
        <dbReference type="Proteomes" id="UP000591131"/>
    </source>
</evidence>
<dbReference type="OrthoDB" id="5592268at2759"/>
<dbReference type="InterPro" id="IPR001584">
    <property type="entry name" value="Integrase_cat-core"/>
</dbReference>
<sequence length="342" mass="38732">MPMDMSGNTILVTASDSFTKWVEARVVPREDAFNVTEALVGIFTSMRLPGYIRSDRGSVFRSHVMKRLADVFGAKLKFGSSYHPQSQGQIERWHRSFLMTLRSFGQQFANCWSAALPLLLYCYRTTPSTTTGVTPFRAMFGRDARDLPIDGNEFAYLVYHMPGWLSVLEGRLSELRDLVDQNITKASQDNIQQRDSRVRNFQKGDSVGLRFPPKLTPNYELGWKVEDVSYPVVLISHPKHSSRRVHINRLVLIPTRSLNIDNDYDDGTWLLDENPNVDSTSLIVPSVLSLPESQSVHSNSSVCDNSTISKVNTPTDVIEKATIVGNYALRDRSKDRRPKRFA</sequence>
<dbReference type="EMBL" id="JAAPAO010000142">
    <property type="protein sequence ID" value="KAF4671049.1"/>
    <property type="molecule type" value="Genomic_DNA"/>
</dbReference>
<comment type="caution">
    <text evidence="2">The sequence shown here is derived from an EMBL/GenBank/DDBJ whole genome shotgun (WGS) entry which is preliminary data.</text>
</comment>
<protein>
    <recommendedName>
        <fullName evidence="1">Integrase catalytic domain-containing protein</fullName>
    </recommendedName>
</protein>
<dbReference type="GO" id="GO:0003676">
    <property type="term" value="F:nucleic acid binding"/>
    <property type="evidence" value="ECO:0007669"/>
    <property type="project" value="InterPro"/>
</dbReference>